<protein>
    <submittedName>
        <fullName evidence="1">Uncharacterized protein</fullName>
    </submittedName>
</protein>
<dbReference type="EMBL" id="MU275848">
    <property type="protein sequence ID" value="KAI0052032.1"/>
    <property type="molecule type" value="Genomic_DNA"/>
</dbReference>
<evidence type="ECO:0000313" key="1">
    <source>
        <dbReference type="EMBL" id="KAI0052032.1"/>
    </source>
</evidence>
<sequence length="103" mass="11263">MGCTTPSRRHIKPMHGRTPHHLHTGSEAWNSNVRARMGHGIARRRARAQLAKAGESLDVSQEDMSATLAAFSTDPLWCLEKSGLPPDSKSARAVWRHIKGASA</sequence>
<name>A0ACB8S7A0_9AGAM</name>
<comment type="caution">
    <text evidence="1">The sequence shown here is derived from an EMBL/GenBank/DDBJ whole genome shotgun (WGS) entry which is preliminary data.</text>
</comment>
<proteinExistence type="predicted"/>
<accession>A0ACB8S7A0</accession>
<reference evidence="1" key="1">
    <citation type="submission" date="2021-02" db="EMBL/GenBank/DDBJ databases">
        <authorList>
            <consortium name="DOE Joint Genome Institute"/>
            <person name="Ahrendt S."/>
            <person name="Looney B.P."/>
            <person name="Miyauchi S."/>
            <person name="Morin E."/>
            <person name="Drula E."/>
            <person name="Courty P.E."/>
            <person name="Chicoki N."/>
            <person name="Fauchery L."/>
            <person name="Kohler A."/>
            <person name="Kuo A."/>
            <person name="Labutti K."/>
            <person name="Pangilinan J."/>
            <person name="Lipzen A."/>
            <person name="Riley R."/>
            <person name="Andreopoulos W."/>
            <person name="He G."/>
            <person name="Johnson J."/>
            <person name="Barry K.W."/>
            <person name="Grigoriev I.V."/>
            <person name="Nagy L."/>
            <person name="Hibbett D."/>
            <person name="Henrissat B."/>
            <person name="Matheny P.B."/>
            <person name="Labbe J."/>
            <person name="Martin F."/>
        </authorList>
    </citation>
    <scope>NUCLEOTIDE SEQUENCE</scope>
    <source>
        <strain evidence="1">FP105234-sp</strain>
    </source>
</reference>
<dbReference type="Proteomes" id="UP000814033">
    <property type="component" value="Unassembled WGS sequence"/>
</dbReference>
<gene>
    <name evidence="1" type="ORF">FA95DRAFT_110000</name>
</gene>
<reference evidence="1" key="2">
    <citation type="journal article" date="2022" name="New Phytol.">
        <title>Evolutionary transition to the ectomycorrhizal habit in the genomes of a hyperdiverse lineage of mushroom-forming fungi.</title>
        <authorList>
            <person name="Looney B."/>
            <person name="Miyauchi S."/>
            <person name="Morin E."/>
            <person name="Drula E."/>
            <person name="Courty P.E."/>
            <person name="Kohler A."/>
            <person name="Kuo A."/>
            <person name="LaButti K."/>
            <person name="Pangilinan J."/>
            <person name="Lipzen A."/>
            <person name="Riley R."/>
            <person name="Andreopoulos W."/>
            <person name="He G."/>
            <person name="Johnson J."/>
            <person name="Nolan M."/>
            <person name="Tritt A."/>
            <person name="Barry K.W."/>
            <person name="Grigoriev I.V."/>
            <person name="Nagy L.G."/>
            <person name="Hibbett D."/>
            <person name="Henrissat B."/>
            <person name="Matheny P.B."/>
            <person name="Labbe J."/>
            <person name="Martin F.M."/>
        </authorList>
    </citation>
    <scope>NUCLEOTIDE SEQUENCE</scope>
    <source>
        <strain evidence="1">FP105234-sp</strain>
    </source>
</reference>
<keyword evidence="2" id="KW-1185">Reference proteome</keyword>
<organism evidence="1 2">
    <name type="scientific">Auriscalpium vulgare</name>
    <dbReference type="NCBI Taxonomy" id="40419"/>
    <lineage>
        <taxon>Eukaryota</taxon>
        <taxon>Fungi</taxon>
        <taxon>Dikarya</taxon>
        <taxon>Basidiomycota</taxon>
        <taxon>Agaricomycotina</taxon>
        <taxon>Agaricomycetes</taxon>
        <taxon>Russulales</taxon>
        <taxon>Auriscalpiaceae</taxon>
        <taxon>Auriscalpium</taxon>
    </lineage>
</organism>
<evidence type="ECO:0000313" key="2">
    <source>
        <dbReference type="Proteomes" id="UP000814033"/>
    </source>
</evidence>